<sequence>MWIIKQLTFTFVHPQSLPNISRSQRYLRFLLHPQRRRLGLRPLLPICCSPSQHKTPVTGCPIARLPPTHHLSTMENLGVQNLKVGQLAEFRTFEKGYRCAWFRCKILDIVLETEMIMLEYCDFPGEGEFTNVQFYRHSEIRALSSIEIKWVKIYEREIKKQLMVRPQYPVMYQKSEMPAVNSVSEVCVTIDGKWKVGDLVDWHKDDCYWSVRVKRVLNHEKVEIELTIPPEGEGGIYEAFCKDLRPDLHWSPRNGWSVPTREGETSCGAQLIFPLHQG</sequence>
<dbReference type="InterPro" id="IPR008395">
    <property type="entry name" value="Agenet-like_dom"/>
</dbReference>
<name>A0AAU9MGM5_9ASTR</name>
<comment type="caution">
    <text evidence="2">The sequence shown here is derived from an EMBL/GenBank/DDBJ whole genome shotgun (WGS) entry which is preliminary data.</text>
</comment>
<dbReference type="EMBL" id="CAKMRJ010002223">
    <property type="protein sequence ID" value="CAH1427044.1"/>
    <property type="molecule type" value="Genomic_DNA"/>
</dbReference>
<dbReference type="Pfam" id="PF05641">
    <property type="entry name" value="Agenet"/>
    <property type="match status" value="1"/>
</dbReference>
<evidence type="ECO:0000259" key="1">
    <source>
        <dbReference type="SMART" id="SM00743"/>
    </source>
</evidence>
<organism evidence="2 3">
    <name type="scientific">Lactuca virosa</name>
    <dbReference type="NCBI Taxonomy" id="75947"/>
    <lineage>
        <taxon>Eukaryota</taxon>
        <taxon>Viridiplantae</taxon>
        <taxon>Streptophyta</taxon>
        <taxon>Embryophyta</taxon>
        <taxon>Tracheophyta</taxon>
        <taxon>Spermatophyta</taxon>
        <taxon>Magnoliopsida</taxon>
        <taxon>eudicotyledons</taxon>
        <taxon>Gunneridae</taxon>
        <taxon>Pentapetalae</taxon>
        <taxon>asterids</taxon>
        <taxon>campanulids</taxon>
        <taxon>Asterales</taxon>
        <taxon>Asteraceae</taxon>
        <taxon>Cichorioideae</taxon>
        <taxon>Cichorieae</taxon>
        <taxon>Lactucinae</taxon>
        <taxon>Lactuca</taxon>
    </lineage>
</organism>
<dbReference type="Proteomes" id="UP001157418">
    <property type="component" value="Unassembled WGS sequence"/>
</dbReference>
<dbReference type="PANTHER" id="PTHR36805">
    <property type="entry name" value="AGENET DOMAIN-CONTAINING PROTEIN"/>
    <property type="match status" value="1"/>
</dbReference>
<evidence type="ECO:0000313" key="2">
    <source>
        <dbReference type="EMBL" id="CAH1427044.1"/>
    </source>
</evidence>
<gene>
    <name evidence="2" type="ORF">LVIROSA_LOCUS14088</name>
</gene>
<dbReference type="PANTHER" id="PTHR36805:SF7">
    <property type="entry name" value="AGENET DOMAIN-CONTAINING PROTEIN"/>
    <property type="match status" value="1"/>
</dbReference>
<evidence type="ECO:0000313" key="3">
    <source>
        <dbReference type="Proteomes" id="UP001157418"/>
    </source>
</evidence>
<proteinExistence type="predicted"/>
<reference evidence="2 3" key="1">
    <citation type="submission" date="2022-01" db="EMBL/GenBank/DDBJ databases">
        <authorList>
            <person name="Xiong W."/>
            <person name="Schranz E."/>
        </authorList>
    </citation>
    <scope>NUCLEOTIDE SEQUENCE [LARGE SCALE GENOMIC DNA]</scope>
</reference>
<dbReference type="SMART" id="SM00743">
    <property type="entry name" value="Agenet"/>
    <property type="match status" value="1"/>
</dbReference>
<dbReference type="InterPro" id="IPR014002">
    <property type="entry name" value="Agenet_dom_plant"/>
</dbReference>
<keyword evidence="3" id="KW-1185">Reference proteome</keyword>
<protein>
    <recommendedName>
        <fullName evidence="1">Agenet domain-containing protein</fullName>
    </recommendedName>
</protein>
<accession>A0AAU9MGM5</accession>
<dbReference type="AlphaFoldDB" id="A0AAU9MGM5"/>
<feature type="domain" description="Agenet" evidence="1">
    <location>
        <begin position="192"/>
        <end position="252"/>
    </location>
</feature>